<dbReference type="EMBL" id="UYRU01003971">
    <property type="protein sequence ID" value="VDK36722.1"/>
    <property type="molecule type" value="Genomic_DNA"/>
</dbReference>
<proteinExistence type="predicted"/>
<evidence type="ECO:0000313" key="1">
    <source>
        <dbReference type="EMBL" id="VDK36722.1"/>
    </source>
</evidence>
<protein>
    <submittedName>
        <fullName evidence="1">Uncharacterized protein</fullName>
    </submittedName>
</protein>
<keyword evidence="2" id="KW-1185">Reference proteome</keyword>
<accession>A0A3P6PIN0</accession>
<dbReference type="AlphaFoldDB" id="A0A3P6PIN0"/>
<organism evidence="1 2">
    <name type="scientific">Dibothriocephalus latus</name>
    <name type="common">Fish tapeworm</name>
    <name type="synonym">Diphyllobothrium latum</name>
    <dbReference type="NCBI Taxonomy" id="60516"/>
    <lineage>
        <taxon>Eukaryota</taxon>
        <taxon>Metazoa</taxon>
        <taxon>Spiralia</taxon>
        <taxon>Lophotrochozoa</taxon>
        <taxon>Platyhelminthes</taxon>
        <taxon>Cestoda</taxon>
        <taxon>Eucestoda</taxon>
        <taxon>Diphyllobothriidea</taxon>
        <taxon>Diphyllobothriidae</taxon>
        <taxon>Dibothriocephalus</taxon>
    </lineage>
</organism>
<sequence>MQPLLDQCRELCMLDNELSYFEFVVTSANHPVYLRLLAAIAAVRA</sequence>
<name>A0A3P6PIN0_DIBLA</name>
<evidence type="ECO:0000313" key="2">
    <source>
        <dbReference type="Proteomes" id="UP000281553"/>
    </source>
</evidence>
<reference evidence="1 2" key="1">
    <citation type="submission" date="2018-11" db="EMBL/GenBank/DDBJ databases">
        <authorList>
            <consortium name="Pathogen Informatics"/>
        </authorList>
    </citation>
    <scope>NUCLEOTIDE SEQUENCE [LARGE SCALE GENOMIC DNA]</scope>
</reference>
<dbReference type="Proteomes" id="UP000281553">
    <property type="component" value="Unassembled WGS sequence"/>
</dbReference>
<gene>
    <name evidence="1" type="ORF">DILT_LOCUS803</name>
</gene>